<dbReference type="InterPro" id="IPR011990">
    <property type="entry name" value="TPR-like_helical_dom_sf"/>
</dbReference>
<comment type="caution">
    <text evidence="1">The sequence shown here is derived from an EMBL/GenBank/DDBJ whole genome shotgun (WGS) entry which is preliminary data.</text>
</comment>
<keyword evidence="2" id="KW-1185">Reference proteome</keyword>
<reference evidence="1 2" key="1">
    <citation type="submission" date="2024-08" db="EMBL/GenBank/DDBJ databases">
        <title>Genome sequence of Streptomyces aureus CACIA-1.46HGO.</title>
        <authorList>
            <person name="Evangelista-Martinez Z."/>
        </authorList>
    </citation>
    <scope>NUCLEOTIDE SEQUENCE [LARGE SCALE GENOMIC DNA]</scope>
    <source>
        <strain evidence="1 2">CACIA-1.46HGO</strain>
    </source>
</reference>
<protein>
    <submittedName>
        <fullName evidence="1">Tetratricopeptide repeat protein</fullName>
    </submittedName>
</protein>
<dbReference type="SUPFAM" id="SSF81901">
    <property type="entry name" value="HCP-like"/>
    <property type="match status" value="1"/>
</dbReference>
<sequence>MILGTLWPEYHRTLTATPKPGKDGYPNARALLNQVKPVDVPVSFTATALQSSLVHRDRSLATAMSTSDSGRITQTLAAGPQLVDHYHQATSHSPYGHAVITTAMDARRLGHTSPLPSALLKAAAPGYLTEQQRAAADPDTWFAHALDYALERVMGVAAALEPVANTEGMGALPDVYRLSDYLDHHARTIRSHVFPPDSFWTAAREHAASTADLEALAEAADRRGRYRIAADLYQRAADAGGTGALAELAWRRGQTGDLDGAEQLLERLIDAGDTGALAQLAQLRQRAGDLDGAETLAQRAADAGDTGPLVELAWRRGESGDLDGAERLAQRAADAGNVNALVRLARRREESGDLHGAERLAQRATDIGGRDALIRLARAHERDGDAEGAKRWRRFGL</sequence>
<evidence type="ECO:0000313" key="1">
    <source>
        <dbReference type="EMBL" id="MFA3842944.1"/>
    </source>
</evidence>
<dbReference type="RefSeq" id="WP_372566830.1">
    <property type="nucleotide sequence ID" value="NZ_JBGOSP010000047.1"/>
</dbReference>
<gene>
    <name evidence="1" type="ORF">ACEG43_43570</name>
</gene>
<dbReference type="EMBL" id="JBGOSP010000047">
    <property type="protein sequence ID" value="MFA3842944.1"/>
    <property type="molecule type" value="Genomic_DNA"/>
</dbReference>
<proteinExistence type="predicted"/>
<evidence type="ECO:0000313" key="2">
    <source>
        <dbReference type="Proteomes" id="UP001571476"/>
    </source>
</evidence>
<dbReference type="Proteomes" id="UP001571476">
    <property type="component" value="Unassembled WGS sequence"/>
</dbReference>
<accession>A0ABV4SZ79</accession>
<name>A0ABV4SZ79_9ACTN</name>
<dbReference type="Gene3D" id="1.25.40.10">
    <property type="entry name" value="Tetratricopeptide repeat domain"/>
    <property type="match status" value="2"/>
</dbReference>
<organism evidence="1 2">
    <name type="scientific">Streptomyces aureus</name>
    <dbReference type="NCBI Taxonomy" id="193461"/>
    <lineage>
        <taxon>Bacteria</taxon>
        <taxon>Bacillati</taxon>
        <taxon>Actinomycetota</taxon>
        <taxon>Actinomycetes</taxon>
        <taxon>Kitasatosporales</taxon>
        <taxon>Streptomycetaceae</taxon>
        <taxon>Streptomyces</taxon>
    </lineage>
</organism>